<dbReference type="EMBL" id="GBXM01045309">
    <property type="protein sequence ID" value="JAH63268.1"/>
    <property type="molecule type" value="Transcribed_RNA"/>
</dbReference>
<name>A0A0E9UEC7_ANGAN</name>
<evidence type="ECO:0000313" key="1">
    <source>
        <dbReference type="EMBL" id="JAH63268.1"/>
    </source>
</evidence>
<accession>A0A0E9UEC7</accession>
<dbReference type="AlphaFoldDB" id="A0A0E9UEC7"/>
<sequence>MFSVQIMKYLLSSCHRYVQYLQKFYPDPTQALVGSISSQNCHPHCAPDAHFP</sequence>
<protein>
    <submittedName>
        <fullName evidence="1">Uncharacterized protein</fullName>
    </submittedName>
</protein>
<proteinExistence type="predicted"/>
<reference evidence="1" key="1">
    <citation type="submission" date="2014-11" db="EMBL/GenBank/DDBJ databases">
        <authorList>
            <person name="Amaro Gonzalez C."/>
        </authorList>
    </citation>
    <scope>NUCLEOTIDE SEQUENCE</scope>
</reference>
<organism evidence="1">
    <name type="scientific">Anguilla anguilla</name>
    <name type="common">European freshwater eel</name>
    <name type="synonym">Muraena anguilla</name>
    <dbReference type="NCBI Taxonomy" id="7936"/>
    <lineage>
        <taxon>Eukaryota</taxon>
        <taxon>Metazoa</taxon>
        <taxon>Chordata</taxon>
        <taxon>Craniata</taxon>
        <taxon>Vertebrata</taxon>
        <taxon>Euteleostomi</taxon>
        <taxon>Actinopterygii</taxon>
        <taxon>Neopterygii</taxon>
        <taxon>Teleostei</taxon>
        <taxon>Anguilliformes</taxon>
        <taxon>Anguillidae</taxon>
        <taxon>Anguilla</taxon>
    </lineage>
</organism>
<reference evidence="1" key="2">
    <citation type="journal article" date="2015" name="Fish Shellfish Immunol.">
        <title>Early steps in the European eel (Anguilla anguilla)-Vibrio vulnificus interaction in the gills: Role of the RtxA13 toxin.</title>
        <authorList>
            <person name="Callol A."/>
            <person name="Pajuelo D."/>
            <person name="Ebbesson L."/>
            <person name="Teles M."/>
            <person name="MacKenzie S."/>
            <person name="Amaro C."/>
        </authorList>
    </citation>
    <scope>NUCLEOTIDE SEQUENCE</scope>
</reference>